<dbReference type="GO" id="GO:0030198">
    <property type="term" value="P:extracellular matrix organization"/>
    <property type="evidence" value="ECO:0007669"/>
    <property type="project" value="TreeGrafter"/>
</dbReference>
<dbReference type="PANTHER" id="PTHR10201">
    <property type="entry name" value="MATRIX METALLOPROTEINASE"/>
    <property type="match status" value="1"/>
</dbReference>
<dbReference type="RefSeq" id="WP_406694011.1">
    <property type="nucleotide sequence ID" value="NZ_CP155447.1"/>
</dbReference>
<dbReference type="EMBL" id="CP155447">
    <property type="protein sequence ID" value="XBH01315.1"/>
    <property type="molecule type" value="Genomic_DNA"/>
</dbReference>
<keyword evidence="3 7" id="KW-0378">Hydrolase</keyword>
<dbReference type="Gene3D" id="2.60.120.380">
    <property type="match status" value="1"/>
</dbReference>
<dbReference type="InterPro" id="IPR024079">
    <property type="entry name" value="MetalloPept_cat_dom_sf"/>
</dbReference>
<evidence type="ECO:0000256" key="3">
    <source>
        <dbReference type="ARBA" id="ARBA00022801"/>
    </source>
</evidence>
<evidence type="ECO:0000259" key="6">
    <source>
        <dbReference type="SMART" id="SM00235"/>
    </source>
</evidence>
<dbReference type="GO" id="GO:0004222">
    <property type="term" value="F:metalloendopeptidase activity"/>
    <property type="evidence" value="ECO:0007669"/>
    <property type="project" value="InterPro"/>
</dbReference>
<dbReference type="GO" id="GO:0006508">
    <property type="term" value="P:proteolysis"/>
    <property type="evidence" value="ECO:0007669"/>
    <property type="project" value="UniProtKB-KW"/>
</dbReference>
<gene>
    <name evidence="7" type="ORF">V5E97_23500</name>
</gene>
<organism evidence="7">
    <name type="scientific">Singulisphaera sp. Ch08</name>
    <dbReference type="NCBI Taxonomy" id="3120278"/>
    <lineage>
        <taxon>Bacteria</taxon>
        <taxon>Pseudomonadati</taxon>
        <taxon>Planctomycetota</taxon>
        <taxon>Planctomycetia</taxon>
        <taxon>Isosphaerales</taxon>
        <taxon>Isosphaeraceae</taxon>
        <taxon>Singulisphaera</taxon>
    </lineage>
</organism>
<dbReference type="SMART" id="SM00235">
    <property type="entry name" value="ZnMc"/>
    <property type="match status" value="1"/>
</dbReference>
<dbReference type="Pfam" id="PF00413">
    <property type="entry name" value="Peptidase_M10"/>
    <property type="match status" value="1"/>
</dbReference>
<dbReference type="PRINTS" id="PR00138">
    <property type="entry name" value="MATRIXIN"/>
</dbReference>
<dbReference type="PANTHER" id="PTHR10201:SF323">
    <property type="entry name" value="MATRIX METALLOPROTEINASE-21"/>
    <property type="match status" value="1"/>
</dbReference>
<dbReference type="InterPro" id="IPR021190">
    <property type="entry name" value="Pept_M10A"/>
</dbReference>
<dbReference type="Gene3D" id="3.40.390.10">
    <property type="entry name" value="Collagenase (Catalytic Domain)"/>
    <property type="match status" value="1"/>
</dbReference>
<dbReference type="EC" id="3.4.24.-" evidence="7"/>
<keyword evidence="2" id="KW-0479">Metal-binding</keyword>
<protein>
    <submittedName>
        <fullName evidence="7">Matrixin family metalloprotease</fullName>
        <ecNumber evidence="7">3.4.24.-</ecNumber>
    </submittedName>
</protein>
<dbReference type="GO" id="GO:0030574">
    <property type="term" value="P:collagen catabolic process"/>
    <property type="evidence" value="ECO:0007669"/>
    <property type="project" value="TreeGrafter"/>
</dbReference>
<keyword evidence="1" id="KW-0645">Protease</keyword>
<dbReference type="GO" id="GO:0031012">
    <property type="term" value="C:extracellular matrix"/>
    <property type="evidence" value="ECO:0007669"/>
    <property type="project" value="InterPro"/>
</dbReference>
<evidence type="ECO:0000313" key="7">
    <source>
        <dbReference type="EMBL" id="XBH01315.1"/>
    </source>
</evidence>
<keyword evidence="4" id="KW-0862">Zinc</keyword>
<evidence type="ECO:0000256" key="2">
    <source>
        <dbReference type="ARBA" id="ARBA00022723"/>
    </source>
</evidence>
<evidence type="ECO:0000256" key="1">
    <source>
        <dbReference type="ARBA" id="ARBA00022670"/>
    </source>
</evidence>
<feature type="domain" description="Peptidase metallopeptidase" evidence="6">
    <location>
        <begin position="38"/>
        <end position="218"/>
    </location>
</feature>
<dbReference type="InterPro" id="IPR001818">
    <property type="entry name" value="Pept_M10_metallopeptidase"/>
</dbReference>
<keyword evidence="5 7" id="KW-0482">Metalloprotease</keyword>
<dbReference type="SUPFAM" id="SSF55486">
    <property type="entry name" value="Metalloproteases ('zincins'), catalytic domain"/>
    <property type="match status" value="1"/>
</dbReference>
<proteinExistence type="predicted"/>
<reference evidence="7" key="1">
    <citation type="submission" date="2024-05" db="EMBL/GenBank/DDBJ databases">
        <title>Planctomycetes of the genus Singulisphaera possess chitinolytic capabilities.</title>
        <authorList>
            <person name="Ivanova A."/>
        </authorList>
    </citation>
    <scope>NUCLEOTIDE SEQUENCE</scope>
    <source>
        <strain evidence="7">Ch08T</strain>
    </source>
</reference>
<dbReference type="InterPro" id="IPR006026">
    <property type="entry name" value="Peptidase_Metallo"/>
</dbReference>
<dbReference type="GO" id="GO:0008270">
    <property type="term" value="F:zinc ion binding"/>
    <property type="evidence" value="ECO:0007669"/>
    <property type="project" value="InterPro"/>
</dbReference>
<dbReference type="AlphaFoldDB" id="A0AAU7C856"/>
<evidence type="ECO:0000256" key="5">
    <source>
        <dbReference type="ARBA" id="ARBA00023049"/>
    </source>
</evidence>
<accession>A0AAU7C856</accession>
<name>A0AAU7C856_9BACT</name>
<sequence length="446" mass="48135">MMIRIAGRCRDAVRRIRARSLRPAVEGLEDRKLLATINGGHWYYPIRITYSFMPDGTSIGGVSSNLFQTMNAVAPTATWQDQFRKAAAIWQQVAGFNIVEVTDNGDPVGGTGNQQNDSRFGDIRIGGTAMHPAYLGYSLLPPPVNGGPDAGDIVINTAQTWKINNDYDLLSVAIHEIGHSLGMGHSAITAANMYTYYAWMKQSLHSDDVAGIQYLYGGVPADPTANSTLSTAIDLTSLTDAQGRMSYGAGYVTQASNFEWYKITVPSSTTGTMKVTMQSTSLSSLSPWLTVVNSAYATVGTVSAPDVFGATVTYTVTGVTPGQTYYIQGKAAQSGAGSNGAFGLLVNFGTSTQAPIAPYNTTVAQQPDQGVNGWMPEMTPREMRRAVRRFQNLNGPDQANDDHGHETIVINLGKGRGKAYADALMATPRRPSRFPRFPRPARFRHA</sequence>
<evidence type="ECO:0000256" key="4">
    <source>
        <dbReference type="ARBA" id="ARBA00022833"/>
    </source>
</evidence>